<accession>A0A267F5G3</accession>
<keyword evidence="1" id="KW-0472">Membrane</keyword>
<evidence type="ECO:0000259" key="2">
    <source>
        <dbReference type="Pfam" id="PF07766"/>
    </source>
</evidence>
<gene>
    <name evidence="3" type="ORF">BOX15_Mlig015155g2</name>
</gene>
<dbReference type="InterPro" id="IPR033122">
    <property type="entry name" value="LETM1-like_RBD"/>
</dbReference>
<organism evidence="3 4">
    <name type="scientific">Macrostomum lignano</name>
    <dbReference type="NCBI Taxonomy" id="282301"/>
    <lineage>
        <taxon>Eukaryota</taxon>
        <taxon>Metazoa</taxon>
        <taxon>Spiralia</taxon>
        <taxon>Lophotrochozoa</taxon>
        <taxon>Platyhelminthes</taxon>
        <taxon>Rhabditophora</taxon>
        <taxon>Macrostomorpha</taxon>
        <taxon>Macrostomida</taxon>
        <taxon>Macrostomidae</taxon>
        <taxon>Macrostomum</taxon>
    </lineage>
</organism>
<keyword evidence="4" id="KW-1185">Reference proteome</keyword>
<keyword evidence="1" id="KW-0812">Transmembrane</keyword>
<feature type="non-terminal residue" evidence="3">
    <location>
        <position position="1"/>
    </location>
</feature>
<dbReference type="STRING" id="282301.A0A267F5G3"/>
<evidence type="ECO:0000256" key="1">
    <source>
        <dbReference type="SAM" id="Phobius"/>
    </source>
</evidence>
<evidence type="ECO:0000313" key="3">
    <source>
        <dbReference type="EMBL" id="PAA68998.1"/>
    </source>
</evidence>
<proteinExistence type="predicted"/>
<dbReference type="AlphaFoldDB" id="A0A267F5G3"/>
<dbReference type="Proteomes" id="UP000215902">
    <property type="component" value="Unassembled WGS sequence"/>
</dbReference>
<feature type="domain" description="Letm1 RBD" evidence="2">
    <location>
        <begin position="81"/>
        <end position="300"/>
    </location>
</feature>
<name>A0A267F5G3_9PLAT</name>
<evidence type="ECO:0000313" key="4">
    <source>
        <dbReference type="Proteomes" id="UP000215902"/>
    </source>
</evidence>
<sequence length="339" mass="39623">SVRQYIKPIMKELPDKRVDASIAWYRRFLVWVEHRWRDRSPGTHKLFRTFQTGVGGLVTDFQDFVTVWTRVSGGGAPYSHLGYREISLLRLVPKELARATPALCISALPGTVLFLPVLFYFPRLFLTEHFWTPEQRLEFSSAQLRRRQSEYRHLIDDLAFLQPQLDSAALRTLLHNIRTGKPNSPDLLAGSVEAFEHDCLQFDYLSYKHAIHLSRASGISAFRLYREYRLWRLAKLLYEEDRAVERANFVFADPTKPSDPAAERLLRQQFCLARGYQSWNRPDSEADKFVRQWCRLSAGLRDTNNERRLAFMLHLPSLMASVEFEDSQKSVDKNNERQK</sequence>
<dbReference type="EMBL" id="NIVC01001359">
    <property type="protein sequence ID" value="PAA68998.1"/>
    <property type="molecule type" value="Genomic_DNA"/>
</dbReference>
<dbReference type="GO" id="GO:0043022">
    <property type="term" value="F:ribosome binding"/>
    <property type="evidence" value="ECO:0007669"/>
    <property type="project" value="InterPro"/>
</dbReference>
<dbReference type="Pfam" id="PF07766">
    <property type="entry name" value="LETM1_RBD"/>
    <property type="match status" value="1"/>
</dbReference>
<reference evidence="3 4" key="1">
    <citation type="submission" date="2017-06" db="EMBL/GenBank/DDBJ databases">
        <title>A platform for efficient transgenesis in Macrostomum lignano, a flatworm model organism for stem cell research.</title>
        <authorList>
            <person name="Berezikov E."/>
        </authorList>
    </citation>
    <scope>NUCLEOTIDE SEQUENCE [LARGE SCALE GENOMIC DNA]</scope>
    <source>
        <strain evidence="3">DV1</strain>
        <tissue evidence="3">Whole organism</tissue>
    </source>
</reference>
<dbReference type="OrthoDB" id="73691at2759"/>
<keyword evidence="1" id="KW-1133">Transmembrane helix</keyword>
<comment type="caution">
    <text evidence="3">The sequence shown here is derived from an EMBL/GenBank/DDBJ whole genome shotgun (WGS) entry which is preliminary data.</text>
</comment>
<feature type="transmembrane region" description="Helical" evidence="1">
    <location>
        <begin position="99"/>
        <end position="121"/>
    </location>
</feature>
<protein>
    <recommendedName>
        <fullName evidence="2">Letm1 RBD domain-containing protein</fullName>
    </recommendedName>
</protein>